<comment type="similarity">
    <text evidence="2">Belongs to the purine-cytosine permease (2.A.39) family.</text>
</comment>
<dbReference type="InterPro" id="IPR001248">
    <property type="entry name" value="Pur-cyt_permease"/>
</dbReference>
<dbReference type="CDD" id="cd11555">
    <property type="entry name" value="SLC-NCS1sbd_u1"/>
    <property type="match status" value="1"/>
</dbReference>
<comment type="subcellular location">
    <subcellularLocation>
        <location evidence="1">Membrane</location>
        <topology evidence="1">Multi-pass membrane protein</topology>
    </subcellularLocation>
</comment>
<feature type="transmembrane region" description="Helical" evidence="6">
    <location>
        <begin position="322"/>
        <end position="348"/>
    </location>
</feature>
<feature type="transmembrane region" description="Helical" evidence="6">
    <location>
        <begin position="468"/>
        <end position="484"/>
    </location>
</feature>
<accession>A0A0M4CXN5</accession>
<gene>
    <name evidence="7" type="ORF">CDES_06435</name>
</gene>
<evidence type="ECO:0000256" key="2">
    <source>
        <dbReference type="ARBA" id="ARBA00008974"/>
    </source>
</evidence>
<keyword evidence="3 6" id="KW-0812">Transmembrane</keyword>
<dbReference type="OrthoDB" id="6083029at2"/>
<feature type="transmembrane region" description="Helical" evidence="6">
    <location>
        <begin position="281"/>
        <end position="302"/>
    </location>
</feature>
<evidence type="ECO:0000313" key="8">
    <source>
        <dbReference type="Proteomes" id="UP000068067"/>
    </source>
</evidence>
<evidence type="ECO:0000256" key="3">
    <source>
        <dbReference type="ARBA" id="ARBA00022692"/>
    </source>
</evidence>
<feature type="transmembrane region" description="Helical" evidence="6">
    <location>
        <begin position="200"/>
        <end position="218"/>
    </location>
</feature>
<dbReference type="InterPro" id="IPR045225">
    <property type="entry name" value="Uracil/uridine/allantoin_perm"/>
</dbReference>
<feature type="transmembrane region" description="Helical" evidence="6">
    <location>
        <begin position="76"/>
        <end position="97"/>
    </location>
</feature>
<evidence type="ECO:0000256" key="4">
    <source>
        <dbReference type="ARBA" id="ARBA00022989"/>
    </source>
</evidence>
<sequence length="495" mass="53007">MTTVKRLTSRDIIPDNAQLTTSHTTNPRLYNADIAPRTGAGEWKSGNLFNWWMSAWHSLGGYAMAVGFMSLGLTGWQALIGMILGMVAMWGASNLMGVAGQKVGVPFPVFARISFGVYGANIPAFIRAIVAVCWYGIQTYLASHAVKILILKVFPFTETADQSSFLGLSPLGWICLLTLWAAQLFVLFRGMEAVRRLSDFAGPTIWVAMIALAVWTLARADWQLDWNYTMAENPLTGGAMIVAVLSTASLTLAYMAGPMLNFADFTRLSANPGAVRRGNSLGLLVNGIAFAVISVVIGISSAEVYGVAVTDPILLLGELDSVSLLLLSTLAVAVAQVGVNIICNFVSASFDFSHLAPGAISFRTGGLITAVLAIVVMPWNMYSSPVIVNYFLGGVGAMIGPLFGIIMADFYLVKRQQIRICDLYSSDPDSRYHYSHGVNRAYVLAFLACSGICMVLALVPVFAPAAPFSWPIGVALGALATLLVQRTTTSTQLTA</sequence>
<dbReference type="Pfam" id="PF02133">
    <property type="entry name" value="Transp_cyt_pur"/>
    <property type="match status" value="1"/>
</dbReference>
<feature type="transmembrane region" description="Helical" evidence="6">
    <location>
        <begin position="171"/>
        <end position="188"/>
    </location>
</feature>
<feature type="transmembrane region" description="Helical" evidence="6">
    <location>
        <begin position="238"/>
        <end position="260"/>
    </location>
</feature>
<dbReference type="STRING" id="931089.CDES_06435"/>
<keyword evidence="4 6" id="KW-1133">Transmembrane helix</keyword>
<reference evidence="7 8" key="1">
    <citation type="submission" date="2014-08" db="EMBL/GenBank/DDBJ databases">
        <title>Complete genome sequence of Corynebacterium deserti GIMN1.010 (=DSM 45689), isolated from desert sand in western China.</title>
        <authorList>
            <person name="Ruckert C."/>
            <person name="Albersmeier A."/>
            <person name="Kalinowski J."/>
        </authorList>
    </citation>
    <scope>NUCLEOTIDE SEQUENCE [LARGE SCALE GENOMIC DNA]</scope>
    <source>
        <strain evidence="7 8">GIMN1.010</strain>
    </source>
</reference>
<dbReference type="KEGG" id="cdx:CDES_06435"/>
<keyword evidence="8" id="KW-1185">Reference proteome</keyword>
<dbReference type="RefSeq" id="WP_053544746.1">
    <property type="nucleotide sequence ID" value="NZ_CP009220.1"/>
</dbReference>
<dbReference type="Proteomes" id="UP000068067">
    <property type="component" value="Chromosome"/>
</dbReference>
<dbReference type="GO" id="GO:0015205">
    <property type="term" value="F:nucleobase transmembrane transporter activity"/>
    <property type="evidence" value="ECO:0007669"/>
    <property type="project" value="TreeGrafter"/>
</dbReference>
<dbReference type="Gene3D" id="1.10.4160.10">
    <property type="entry name" value="Hydantoin permease"/>
    <property type="match status" value="1"/>
</dbReference>
<evidence type="ECO:0000256" key="1">
    <source>
        <dbReference type="ARBA" id="ARBA00004141"/>
    </source>
</evidence>
<proteinExistence type="inferred from homology"/>
<name>A0A0M4CXN5_9CORY</name>
<keyword evidence="5 6" id="KW-0472">Membrane</keyword>
<dbReference type="AlphaFoldDB" id="A0A0M4CXN5"/>
<feature type="transmembrane region" description="Helical" evidence="6">
    <location>
        <begin position="109"/>
        <end position="137"/>
    </location>
</feature>
<dbReference type="GO" id="GO:0005886">
    <property type="term" value="C:plasma membrane"/>
    <property type="evidence" value="ECO:0007669"/>
    <property type="project" value="TreeGrafter"/>
</dbReference>
<dbReference type="PATRIC" id="fig|931089.4.peg.1305"/>
<dbReference type="EMBL" id="CP009220">
    <property type="protein sequence ID" value="ALC05707.1"/>
    <property type="molecule type" value="Genomic_DNA"/>
</dbReference>
<feature type="transmembrane region" description="Helical" evidence="6">
    <location>
        <begin position="441"/>
        <end position="462"/>
    </location>
</feature>
<dbReference type="PANTHER" id="PTHR30618">
    <property type="entry name" value="NCS1 FAMILY PURINE/PYRIMIDINE TRANSPORTER"/>
    <property type="match status" value="1"/>
</dbReference>
<evidence type="ECO:0000256" key="5">
    <source>
        <dbReference type="ARBA" id="ARBA00023136"/>
    </source>
</evidence>
<organism evidence="7 8">
    <name type="scientific">Corynebacterium deserti GIMN1.010</name>
    <dbReference type="NCBI Taxonomy" id="931089"/>
    <lineage>
        <taxon>Bacteria</taxon>
        <taxon>Bacillati</taxon>
        <taxon>Actinomycetota</taxon>
        <taxon>Actinomycetes</taxon>
        <taxon>Mycobacteriales</taxon>
        <taxon>Corynebacteriaceae</taxon>
        <taxon>Corynebacterium</taxon>
    </lineage>
</organism>
<protein>
    <submittedName>
        <fullName evidence="7">Cytosine/purines uracil thiamine allantoin permease</fullName>
    </submittedName>
</protein>
<dbReference type="PANTHER" id="PTHR30618:SF6">
    <property type="entry name" value="NCS1 FAMILY NUCLEOBASE:CATION SYMPORTER-1"/>
    <property type="match status" value="1"/>
</dbReference>
<feature type="transmembrane region" description="Helical" evidence="6">
    <location>
        <begin position="360"/>
        <end position="381"/>
    </location>
</feature>
<feature type="transmembrane region" description="Helical" evidence="6">
    <location>
        <begin position="387"/>
        <end position="413"/>
    </location>
</feature>
<evidence type="ECO:0000313" key="7">
    <source>
        <dbReference type="EMBL" id="ALC05707.1"/>
    </source>
</evidence>
<evidence type="ECO:0000256" key="6">
    <source>
        <dbReference type="SAM" id="Phobius"/>
    </source>
</evidence>